<feature type="transmembrane region" description="Helical" evidence="3">
    <location>
        <begin position="352"/>
        <end position="375"/>
    </location>
</feature>
<dbReference type="InterPro" id="IPR050866">
    <property type="entry name" value="CNG_cation_channel"/>
</dbReference>
<dbReference type="PANTHER" id="PTHR45638">
    <property type="entry name" value="CYCLIC NUCLEOTIDE-GATED CATION CHANNEL SUBUNIT A"/>
    <property type="match status" value="1"/>
</dbReference>
<dbReference type="GO" id="GO:0005221">
    <property type="term" value="F:intracellularly cyclic nucleotide-activated monoatomic cation channel activity"/>
    <property type="evidence" value="ECO:0007669"/>
    <property type="project" value="InterPro"/>
</dbReference>
<gene>
    <name evidence="5" type="ORF">PBRA_008585</name>
    <name evidence="6" type="ORF">PLBR_LOCUS6696</name>
</gene>
<organism evidence="5 7">
    <name type="scientific">Plasmodiophora brassicae</name>
    <name type="common">Clubroot disease agent</name>
    <dbReference type="NCBI Taxonomy" id="37360"/>
    <lineage>
        <taxon>Eukaryota</taxon>
        <taxon>Sar</taxon>
        <taxon>Rhizaria</taxon>
        <taxon>Endomyxa</taxon>
        <taxon>Phytomyxea</taxon>
        <taxon>Plasmodiophorida</taxon>
        <taxon>Plasmodiophoridae</taxon>
        <taxon>Plasmodiophora</taxon>
    </lineage>
</organism>
<feature type="transmembrane region" description="Helical" evidence="3">
    <location>
        <begin position="935"/>
        <end position="952"/>
    </location>
</feature>
<evidence type="ECO:0000256" key="1">
    <source>
        <dbReference type="ARBA" id="ARBA00023286"/>
    </source>
</evidence>
<accession>A0A0G4J2T8</accession>
<name>A0A0G4J2T8_PLABS</name>
<keyword evidence="1" id="KW-0406">Ion transport</keyword>
<feature type="transmembrane region" description="Helical" evidence="3">
    <location>
        <begin position="807"/>
        <end position="829"/>
    </location>
</feature>
<dbReference type="InterPro" id="IPR000595">
    <property type="entry name" value="cNMP-bd_dom"/>
</dbReference>
<keyword evidence="3" id="KW-0812">Transmembrane</keyword>
<evidence type="ECO:0000313" key="8">
    <source>
        <dbReference type="Proteomes" id="UP000290189"/>
    </source>
</evidence>
<dbReference type="Pfam" id="PF00027">
    <property type="entry name" value="cNMP_binding"/>
    <property type="match status" value="1"/>
</dbReference>
<dbReference type="PROSITE" id="PS50042">
    <property type="entry name" value="CNMP_BINDING_3"/>
    <property type="match status" value="2"/>
</dbReference>
<feature type="transmembrane region" description="Helical" evidence="3">
    <location>
        <begin position="835"/>
        <end position="858"/>
    </location>
</feature>
<dbReference type="Gene3D" id="1.10.287.630">
    <property type="entry name" value="Helix hairpin bin"/>
    <property type="match status" value="2"/>
</dbReference>
<keyword evidence="6" id="KW-0496">Mitochondrion</keyword>
<evidence type="ECO:0000313" key="6">
    <source>
        <dbReference type="EMBL" id="SPQ99481.1"/>
    </source>
</evidence>
<feature type="region of interest" description="Disordered" evidence="2">
    <location>
        <begin position="176"/>
        <end position="210"/>
    </location>
</feature>
<evidence type="ECO:0000313" key="5">
    <source>
        <dbReference type="EMBL" id="CEP01644.1"/>
    </source>
</evidence>
<dbReference type="Gene3D" id="1.10.287.70">
    <property type="match status" value="2"/>
</dbReference>
<dbReference type="PANTHER" id="PTHR45638:SF11">
    <property type="entry name" value="CYCLIC NUCLEOTIDE-GATED CATION CHANNEL SUBUNIT A"/>
    <property type="match status" value="1"/>
</dbReference>
<keyword evidence="7" id="KW-1185">Reference proteome</keyword>
<feature type="region of interest" description="Disordered" evidence="2">
    <location>
        <begin position="279"/>
        <end position="304"/>
    </location>
</feature>
<dbReference type="SUPFAM" id="SSF81324">
    <property type="entry name" value="Voltage-gated potassium channels"/>
    <property type="match status" value="2"/>
</dbReference>
<dbReference type="Gene3D" id="2.60.120.10">
    <property type="entry name" value="Jelly Rolls"/>
    <property type="match status" value="2"/>
</dbReference>
<evidence type="ECO:0000256" key="3">
    <source>
        <dbReference type="SAM" id="Phobius"/>
    </source>
</evidence>
<reference evidence="5 7" key="1">
    <citation type="submission" date="2015-02" db="EMBL/GenBank/DDBJ databases">
        <authorList>
            <person name="Chooi Y.-H."/>
        </authorList>
    </citation>
    <scope>NUCLEOTIDE SEQUENCE [LARGE SCALE GENOMIC DNA]</scope>
    <source>
        <strain evidence="5">E3</strain>
    </source>
</reference>
<feature type="domain" description="Cyclic nucleotide-binding" evidence="4">
    <location>
        <begin position="655"/>
        <end position="754"/>
    </location>
</feature>
<evidence type="ECO:0000256" key="2">
    <source>
        <dbReference type="SAM" id="MobiDB-lite"/>
    </source>
</evidence>
<dbReference type="STRING" id="37360.A0A0G4J2T8"/>
<dbReference type="Proteomes" id="UP000039324">
    <property type="component" value="Unassembled WGS sequence"/>
</dbReference>
<reference evidence="6 8" key="2">
    <citation type="submission" date="2018-03" db="EMBL/GenBank/DDBJ databases">
        <authorList>
            <person name="Fogelqvist J."/>
        </authorList>
    </citation>
    <scope>NUCLEOTIDE SEQUENCE [LARGE SCALE GENOMIC DNA]</scope>
</reference>
<feature type="compositionally biased region" description="Basic and acidic residues" evidence="2">
    <location>
        <begin position="61"/>
        <end position="78"/>
    </location>
</feature>
<feature type="transmembrane region" description="Helical" evidence="3">
    <location>
        <begin position="1010"/>
        <end position="1028"/>
    </location>
</feature>
<keyword evidence="1" id="KW-0407">Ion channel</keyword>
<evidence type="ECO:0000313" key="7">
    <source>
        <dbReference type="Proteomes" id="UP000039324"/>
    </source>
</evidence>
<feature type="compositionally biased region" description="Polar residues" evidence="2">
    <location>
        <begin position="1390"/>
        <end position="1413"/>
    </location>
</feature>
<feature type="transmembrane region" description="Helical" evidence="3">
    <location>
        <begin position="427"/>
        <end position="457"/>
    </location>
</feature>
<feature type="compositionally biased region" description="Low complexity" evidence="2">
    <location>
        <begin position="1358"/>
        <end position="1371"/>
    </location>
</feature>
<feature type="transmembrane region" description="Helical" evidence="3">
    <location>
        <begin position="551"/>
        <end position="569"/>
    </location>
</feature>
<dbReference type="SMART" id="SM00100">
    <property type="entry name" value="cNMP"/>
    <property type="match status" value="2"/>
</dbReference>
<dbReference type="GO" id="GO:0044877">
    <property type="term" value="F:protein-containing complex binding"/>
    <property type="evidence" value="ECO:0007669"/>
    <property type="project" value="TreeGrafter"/>
</dbReference>
<feature type="region of interest" description="Disordered" evidence="2">
    <location>
        <begin position="48"/>
        <end position="113"/>
    </location>
</feature>
<sequence>MTCSGFTSVRHAIGVAWAIIIPLESIMPWYPSDVNTSVVHRDRGGRGGGWRFMEPPPVTGLDRHVVEPRRGSTGSDHRKIIHSHSEPATTRSSRRESILGPSGTPTSNPERIRDTLYDRGLDPRNLDTFQLPTSLHVSASRANNMRSGRNRSRSVVFEAFQEQAKMAMRDMAARADNNSAGSFSDRPRSAPPVPPRQKEINTRRSQPDMSFGGIRYADALAMLEKNEPDPHDESARVTTPRITKRFSTMSSDRGRRVNNSSISSNVAIAITEGASSERSAELSALGTPRGSESVDKQRVSLSGGKTPAIPRGRAVSIDVVAQYMVDTTERPEFIAWQDGAILPYSLLVTGTLWFLDLVVFYIAAVVPFEFGIFTADDSYGYLVSLDIFMDIMFAVAVCILLRTAVFINGQLITDRKMLVSLYLRSNFLFDLLSMVPLFIDIANSVTGAPVTLTIRVLRLLRFFRIVKTRQHASGDSGILSVVATSIFVSHIVACVYIAFSVVGSPDHDGWKLDPETLSKSLLSKYLFALTWSLDVMTGFRESESPVTDMEYLFTTLVYLAGTFLFAYVIGRTGDWVSRNTARRENLDLRLSIVEKFIKMHSIPAPLSDDLMEFYRYTWESARGFDAESVLHTLPVCIGVDVSTFIYRTHLSKVEFFERMPASVLSELSKRMDMVVRSPGEKIMTDGQPPFGICFINHGVVDVISRKGERRQSLRTGDMFGDELLRSQAIVTHSYVSRTFCQLFVLQASDVTSVLSAFPTEAAVMAKMMKGKGGGRPQVMPDIMFVDMHAGRWWRLPLFSYRSRIGNLIARTQEVIALYNAFAVLLRIGFDLHHTMLISVLSFDAFVDMLSTFCIIALFHQQYSFNGELVSSRRAIARKYLTGGFFFDMLALLPLHFINMFNPMFRVPRLLGLVRYFAAKQAITVQTTVAKLTRSVITFWLFTHVVACGYFGLTKLEGFAPDTSDDFLPQEHVASQNLFQQYSVAVLVALKILTGRGSKPPQEAMTELQQIYVIISTMLGLFGVAYLIGDISVMVSHFDPLHFVHQLDVDNINKFMKYKHFPLALQRRVRSYLRYRWECTQGVGLKQAIADLPRAIRLRVLEHITLTLIRQIPMFADLSDTLIHGVLECFEYIIVPAKEYIYRKSEMGSDMYIVLDGEVAMGHSGNENIFMGPGSFFGEEAILNKIGLRDTTVRTYTGCTLATLTADALEQVLDEFSEDEHLKLIDEVTESEASDTPVDSVTSSLIRMMVAKNFYAMAPESPVSQNLHTGRELFAFIAKNQPCDEQEAVTLANSLLSNGNLRPLGISSPGSVRIARNNKVPDDAVVDAKALYRLVDFNNNAEQKLETAEEAPAGGGGATATKSASASDATSDSESDSPVSAGGGPPKSVRTARQSLNRAQTLLLKRNSSSPRSTGTGGDASPSVPEKNT</sequence>
<feature type="transmembrane region" description="Helical" evidence="3">
    <location>
        <begin position="478"/>
        <end position="499"/>
    </location>
</feature>
<feature type="compositionally biased region" description="Basic and acidic residues" evidence="2">
    <location>
        <begin position="196"/>
        <end position="206"/>
    </location>
</feature>
<dbReference type="CDD" id="cd00038">
    <property type="entry name" value="CAP_ED"/>
    <property type="match status" value="2"/>
</dbReference>
<evidence type="ECO:0000259" key="4">
    <source>
        <dbReference type="PROSITE" id="PS50042"/>
    </source>
</evidence>
<dbReference type="EMBL" id="CDSF01000114">
    <property type="protein sequence ID" value="CEP01644.1"/>
    <property type="molecule type" value="Genomic_DNA"/>
</dbReference>
<feature type="transmembrane region" description="Helical" evidence="3">
    <location>
        <begin position="879"/>
        <end position="897"/>
    </location>
</feature>
<protein>
    <recommendedName>
        <fullName evidence="4">Cyclic nucleotide-binding domain-containing protein</fullName>
    </recommendedName>
</protein>
<keyword evidence="1" id="KW-1071">Ligand-gated ion channel</keyword>
<proteinExistence type="predicted"/>
<keyword evidence="3" id="KW-0472">Membrane</keyword>
<dbReference type="OrthoDB" id="421226at2759"/>
<dbReference type="Proteomes" id="UP000290189">
    <property type="component" value="Unassembled WGS sequence"/>
</dbReference>
<keyword evidence="1" id="KW-0813">Transport</keyword>
<dbReference type="InterPro" id="IPR018490">
    <property type="entry name" value="cNMP-bd_dom_sf"/>
</dbReference>
<keyword evidence="3" id="KW-1133">Transmembrane helix</keyword>
<feature type="domain" description="Cyclic nucleotide-binding" evidence="4">
    <location>
        <begin position="1113"/>
        <end position="1212"/>
    </location>
</feature>
<dbReference type="InterPro" id="IPR014710">
    <property type="entry name" value="RmlC-like_jellyroll"/>
</dbReference>
<dbReference type="SUPFAM" id="SSF51206">
    <property type="entry name" value="cAMP-binding domain-like"/>
    <property type="match status" value="2"/>
</dbReference>
<dbReference type="EMBL" id="OVEO01000012">
    <property type="protein sequence ID" value="SPQ99481.1"/>
    <property type="molecule type" value="Genomic_DNA"/>
</dbReference>
<feature type="transmembrane region" description="Helical" evidence="3">
    <location>
        <begin position="387"/>
        <end position="407"/>
    </location>
</feature>
<feature type="region of interest" description="Disordered" evidence="2">
    <location>
        <begin position="1346"/>
        <end position="1428"/>
    </location>
</feature>
<geneLocation type="mitochondrion" evidence="6"/>